<evidence type="ECO:0000256" key="7">
    <source>
        <dbReference type="ARBA" id="ARBA00023128"/>
    </source>
</evidence>
<evidence type="ECO:0000256" key="2">
    <source>
        <dbReference type="ARBA" id="ARBA00022448"/>
    </source>
</evidence>
<comment type="function">
    <text evidence="9">Accessory subunit of the mitochondrial membrane respiratory chain NADH dehydrogenase (Complex I), that is believed not to be involved in catalysis. Complex I functions in the transfer of electrons from NADH to the respiratory chain. The immediate electron acceptor for the enzyme is believed to be ubiquinone.</text>
</comment>
<dbReference type="InterPro" id="IPR038532">
    <property type="entry name" value="NDUFS4-like_sf"/>
</dbReference>
<keyword evidence="8 9" id="KW-0472">Membrane</keyword>
<dbReference type="Pfam" id="PF04800">
    <property type="entry name" value="NDUS4"/>
    <property type="match status" value="1"/>
</dbReference>
<keyword evidence="7 9" id="KW-0496">Mitochondrion</keyword>
<keyword evidence="11" id="KW-1185">Reference proteome</keyword>
<comment type="similarity">
    <text evidence="1 9">Belongs to the complex I NDUFS4 subunit family.</text>
</comment>
<evidence type="ECO:0000313" key="10">
    <source>
        <dbReference type="EMBL" id="PWA03552.1"/>
    </source>
</evidence>
<evidence type="ECO:0000256" key="6">
    <source>
        <dbReference type="ARBA" id="ARBA00022982"/>
    </source>
</evidence>
<evidence type="ECO:0000256" key="8">
    <source>
        <dbReference type="ARBA" id="ARBA00023136"/>
    </source>
</evidence>
<organism evidence="10 11">
    <name type="scientific">Smittium angustum</name>
    <dbReference type="NCBI Taxonomy" id="133377"/>
    <lineage>
        <taxon>Eukaryota</taxon>
        <taxon>Fungi</taxon>
        <taxon>Fungi incertae sedis</taxon>
        <taxon>Zoopagomycota</taxon>
        <taxon>Kickxellomycotina</taxon>
        <taxon>Harpellomycetes</taxon>
        <taxon>Harpellales</taxon>
        <taxon>Legeriomycetaceae</taxon>
        <taxon>Smittium</taxon>
    </lineage>
</organism>
<dbReference type="Proteomes" id="UP000245591">
    <property type="component" value="Unassembled WGS sequence"/>
</dbReference>
<dbReference type="GO" id="GO:0005743">
    <property type="term" value="C:mitochondrial inner membrane"/>
    <property type="evidence" value="ECO:0007669"/>
    <property type="project" value="UniProtKB-SubCell"/>
</dbReference>
<dbReference type="PANTHER" id="PTHR12219:SF8">
    <property type="entry name" value="NADH DEHYDROGENASE [UBIQUINONE] IRON-SULFUR PROTEIN 4, MITOCHONDRIAL"/>
    <property type="match status" value="1"/>
</dbReference>
<evidence type="ECO:0000313" key="11">
    <source>
        <dbReference type="Proteomes" id="UP000245591"/>
    </source>
</evidence>
<comment type="caution">
    <text evidence="10">The sequence shown here is derived from an EMBL/GenBank/DDBJ whole genome shotgun (WGS) entry which is preliminary data.</text>
</comment>
<gene>
    <name evidence="10" type="ORF">BB558_000228</name>
</gene>
<dbReference type="Gene3D" id="3.30.160.190">
    <property type="entry name" value="atu1810 like domain"/>
    <property type="match status" value="1"/>
</dbReference>
<dbReference type="AlphaFoldDB" id="A0A2U1JEM8"/>
<reference evidence="10 11" key="1">
    <citation type="journal article" date="2018" name="MBio">
        <title>Comparative Genomics Reveals the Core Gene Toolbox for the Fungus-Insect Symbiosis.</title>
        <authorList>
            <person name="Wang Y."/>
            <person name="Stata M."/>
            <person name="Wang W."/>
            <person name="Stajich J.E."/>
            <person name="White M.M."/>
            <person name="Moncalvo J.M."/>
        </authorList>
    </citation>
    <scope>NUCLEOTIDE SEQUENCE [LARGE SCALE GENOMIC DNA]</scope>
    <source>
        <strain evidence="10 11">AUS-126-30</strain>
    </source>
</reference>
<dbReference type="EMBL" id="MBFU01000011">
    <property type="protein sequence ID" value="PWA03552.1"/>
    <property type="molecule type" value="Genomic_DNA"/>
</dbReference>
<evidence type="ECO:0000256" key="5">
    <source>
        <dbReference type="ARBA" id="ARBA00022946"/>
    </source>
</evidence>
<evidence type="ECO:0000256" key="3">
    <source>
        <dbReference type="ARBA" id="ARBA00022660"/>
    </source>
</evidence>
<protein>
    <recommendedName>
        <fullName evidence="9">NADH dehydrogenase [ubiquinone] iron-sulfur protein 4, mitochondrial</fullName>
    </recommendedName>
</protein>
<sequence length="174" mass="20302">MLSFNFKRSILKAQKQNIGLRFESTKIITSTLINSSIEQSAQNDVSPVLENRDPLIDILSTQVEGTVKNKVRIYRPALTVMQSGKNRSRHWQIDFDNLPFGNRWTNQLMGWQGSCDNTQSLRLKFTTKEQAIQFAEKQGWEYSVFKPNNPKFKPKSYKANFVYNPDKLRFIYTK</sequence>
<dbReference type="PANTHER" id="PTHR12219">
    <property type="entry name" value="NADH-UBIQUINONE OXIDOREDUCTASE"/>
    <property type="match status" value="1"/>
</dbReference>
<dbReference type="GO" id="GO:0022900">
    <property type="term" value="P:electron transport chain"/>
    <property type="evidence" value="ECO:0007669"/>
    <property type="project" value="InterPro"/>
</dbReference>
<name>A0A2U1JEM8_SMIAN</name>
<keyword evidence="5 9" id="KW-0809">Transit peptide</keyword>
<accession>A0A2U1JEM8</accession>
<keyword evidence="4 9" id="KW-0999">Mitochondrion inner membrane</keyword>
<evidence type="ECO:0000256" key="4">
    <source>
        <dbReference type="ARBA" id="ARBA00022792"/>
    </source>
</evidence>
<keyword evidence="3 9" id="KW-0679">Respiratory chain</keyword>
<evidence type="ECO:0000256" key="9">
    <source>
        <dbReference type="RuleBase" id="RU367010"/>
    </source>
</evidence>
<proteinExistence type="inferred from homology"/>
<evidence type="ECO:0000256" key="1">
    <source>
        <dbReference type="ARBA" id="ARBA00005882"/>
    </source>
</evidence>
<comment type="subcellular location">
    <subcellularLocation>
        <location evidence="9">Mitochondrion inner membrane</location>
        <topology evidence="9">Peripheral membrane protein</topology>
        <orientation evidence="9">Matrix side</orientation>
    </subcellularLocation>
</comment>
<dbReference type="InterPro" id="IPR006885">
    <property type="entry name" value="NADH_UbQ_FeS_4_mit-like"/>
</dbReference>
<dbReference type="FunFam" id="3.30.160.190:FF:000001">
    <property type="entry name" value="NADH-ubiquinone oxidoreductase 21 kDa subunit mitochondrial"/>
    <property type="match status" value="1"/>
</dbReference>
<keyword evidence="6 9" id="KW-0249">Electron transport</keyword>
<keyword evidence="2 9" id="KW-0813">Transport</keyword>